<dbReference type="Gene3D" id="1.10.10.10">
    <property type="entry name" value="Winged helix-like DNA-binding domain superfamily/Winged helix DNA-binding domain"/>
    <property type="match status" value="1"/>
</dbReference>
<evidence type="ECO:0000259" key="1">
    <source>
        <dbReference type="Pfam" id="PF01498"/>
    </source>
</evidence>
<feature type="non-terminal residue" evidence="2">
    <location>
        <position position="201"/>
    </location>
</feature>
<dbReference type="EMBL" id="CAJNOR010002046">
    <property type="protein sequence ID" value="CAF1239609.1"/>
    <property type="molecule type" value="Genomic_DNA"/>
</dbReference>
<evidence type="ECO:0000313" key="3">
    <source>
        <dbReference type="Proteomes" id="UP000663828"/>
    </source>
</evidence>
<comment type="caution">
    <text evidence="2">The sequence shown here is derived from an EMBL/GenBank/DDBJ whole genome shotgun (WGS) entry which is preliminary data.</text>
</comment>
<reference evidence="2" key="1">
    <citation type="submission" date="2021-02" db="EMBL/GenBank/DDBJ databases">
        <authorList>
            <person name="Nowell W R."/>
        </authorList>
    </citation>
    <scope>NUCLEOTIDE SEQUENCE</scope>
</reference>
<dbReference type="GO" id="GO:0015074">
    <property type="term" value="P:DNA integration"/>
    <property type="evidence" value="ECO:0007669"/>
    <property type="project" value="InterPro"/>
</dbReference>
<feature type="domain" description="Transposase Tc1-like" evidence="1">
    <location>
        <begin position="70"/>
        <end position="141"/>
    </location>
</feature>
<dbReference type="Pfam" id="PF13551">
    <property type="entry name" value="HTH_29"/>
    <property type="match status" value="1"/>
</dbReference>
<protein>
    <recommendedName>
        <fullName evidence="1">Transposase Tc1-like domain-containing protein</fullName>
    </recommendedName>
</protein>
<dbReference type="AlphaFoldDB" id="A0A814Z8P3"/>
<dbReference type="InterPro" id="IPR009057">
    <property type="entry name" value="Homeodomain-like_sf"/>
</dbReference>
<dbReference type="GO" id="GO:0006313">
    <property type="term" value="P:DNA transposition"/>
    <property type="evidence" value="ECO:0007669"/>
    <property type="project" value="InterPro"/>
</dbReference>
<dbReference type="InterPro" id="IPR036397">
    <property type="entry name" value="RNaseH_sf"/>
</dbReference>
<dbReference type="InterPro" id="IPR036388">
    <property type="entry name" value="WH-like_DNA-bd_sf"/>
</dbReference>
<proteinExistence type="predicted"/>
<name>A0A814Z8P3_ADIRI</name>
<dbReference type="PANTHER" id="PTHR23022">
    <property type="entry name" value="TRANSPOSABLE ELEMENT-RELATED"/>
    <property type="match status" value="1"/>
</dbReference>
<dbReference type="GO" id="GO:0003677">
    <property type="term" value="F:DNA binding"/>
    <property type="evidence" value="ECO:0007669"/>
    <property type="project" value="InterPro"/>
</dbReference>
<gene>
    <name evidence="2" type="ORF">XAT740_LOCUS25667</name>
</gene>
<dbReference type="SUPFAM" id="SSF46689">
    <property type="entry name" value="Homeodomain-like"/>
    <property type="match status" value="1"/>
</dbReference>
<accession>A0A814Z8P3</accession>
<dbReference type="PANTHER" id="PTHR23022:SF119">
    <property type="entry name" value="TC1-LIKE TRANSPOSASE DDE DOMAIN-CONTAINING PROTEIN"/>
    <property type="match status" value="1"/>
</dbReference>
<organism evidence="2 3">
    <name type="scientific">Adineta ricciae</name>
    <name type="common">Rotifer</name>
    <dbReference type="NCBI Taxonomy" id="249248"/>
    <lineage>
        <taxon>Eukaryota</taxon>
        <taxon>Metazoa</taxon>
        <taxon>Spiralia</taxon>
        <taxon>Gnathifera</taxon>
        <taxon>Rotifera</taxon>
        <taxon>Eurotatoria</taxon>
        <taxon>Bdelloidea</taxon>
        <taxon>Adinetida</taxon>
        <taxon>Adinetidae</taxon>
        <taxon>Adineta</taxon>
    </lineage>
</organism>
<keyword evidence="3" id="KW-1185">Reference proteome</keyword>
<dbReference type="Proteomes" id="UP000663828">
    <property type="component" value="Unassembled WGS sequence"/>
</dbReference>
<dbReference type="InterPro" id="IPR052338">
    <property type="entry name" value="Transposase_5"/>
</dbReference>
<evidence type="ECO:0000313" key="2">
    <source>
        <dbReference type="EMBL" id="CAF1239609.1"/>
    </source>
</evidence>
<dbReference type="InterPro" id="IPR002492">
    <property type="entry name" value="Transposase_Tc1-like"/>
</dbReference>
<sequence>MTEKHIREYQRAQCIALRRAGMSYRAIAEDVGVSRASVQRSLERYDETGGFQDRSRSGRPKKLNDRNIRMLKHLVQDDANRSSARELMLKLNESLGKPVCRRTVINYLQKFGYEYKVKIEKPYLSKQHRNARLQWCLEHSNWTVDDWKKVLFSDESTFYVVKRKSETKIWRTKDEKWREGCMAVAATGGGGRAGFWGVITW</sequence>
<dbReference type="Gene3D" id="3.30.420.10">
    <property type="entry name" value="Ribonuclease H-like superfamily/Ribonuclease H"/>
    <property type="match status" value="1"/>
</dbReference>
<dbReference type="Pfam" id="PF01498">
    <property type="entry name" value="HTH_Tnp_Tc3_2"/>
    <property type="match status" value="1"/>
</dbReference>